<organism evidence="2 3">
    <name type="scientific">Berkelbacteria bacterium GW2011_GWA2_35_9</name>
    <dbReference type="NCBI Taxonomy" id="1618333"/>
    <lineage>
        <taxon>Bacteria</taxon>
        <taxon>Candidatus Berkelbacteria</taxon>
    </lineage>
</organism>
<dbReference type="STRING" id="1618333.UR93_C0004G0004"/>
<protein>
    <submittedName>
        <fullName evidence="2">Uncharacterized protein</fullName>
    </submittedName>
</protein>
<dbReference type="AlphaFoldDB" id="A0A0G0DJP5"/>
<dbReference type="EMBL" id="LBRB01000004">
    <property type="protein sequence ID" value="KKP89011.1"/>
    <property type="molecule type" value="Genomic_DNA"/>
</dbReference>
<comment type="caution">
    <text evidence="2">The sequence shown here is derived from an EMBL/GenBank/DDBJ whole genome shotgun (WGS) entry which is preliminary data.</text>
</comment>
<accession>A0A0G0DJP5</accession>
<feature type="compositionally biased region" description="Polar residues" evidence="1">
    <location>
        <begin position="1"/>
        <end position="13"/>
    </location>
</feature>
<evidence type="ECO:0000256" key="1">
    <source>
        <dbReference type="SAM" id="MobiDB-lite"/>
    </source>
</evidence>
<proteinExistence type="predicted"/>
<dbReference type="Proteomes" id="UP000034316">
    <property type="component" value="Unassembled WGS sequence"/>
</dbReference>
<name>A0A0G0DJP5_9BACT</name>
<evidence type="ECO:0000313" key="2">
    <source>
        <dbReference type="EMBL" id="KKP89011.1"/>
    </source>
</evidence>
<feature type="compositionally biased region" description="Pro residues" evidence="1">
    <location>
        <begin position="51"/>
        <end position="70"/>
    </location>
</feature>
<sequence length="97" mass="9772">MDDLNTTMPNTGTPADDTALPNQVPPTPTPAPVSEPTPAEEPILPTEPIAEPTPIPEPTEIPPTPEPTPAPSTTGDGIPVAPAPATDVPEATSPVGE</sequence>
<reference evidence="2 3" key="1">
    <citation type="journal article" date="2015" name="Nature">
        <title>rRNA introns, odd ribosomes, and small enigmatic genomes across a large radiation of phyla.</title>
        <authorList>
            <person name="Brown C.T."/>
            <person name="Hug L.A."/>
            <person name="Thomas B.C."/>
            <person name="Sharon I."/>
            <person name="Castelle C.J."/>
            <person name="Singh A."/>
            <person name="Wilkins M.J."/>
            <person name="Williams K.H."/>
            <person name="Banfield J.F."/>
        </authorList>
    </citation>
    <scope>NUCLEOTIDE SEQUENCE [LARGE SCALE GENOMIC DNA]</scope>
</reference>
<gene>
    <name evidence="2" type="ORF">UR93_C0004G0004</name>
</gene>
<feature type="compositionally biased region" description="Pro residues" evidence="1">
    <location>
        <begin position="23"/>
        <end position="35"/>
    </location>
</feature>
<evidence type="ECO:0000313" key="3">
    <source>
        <dbReference type="Proteomes" id="UP000034316"/>
    </source>
</evidence>
<feature type="region of interest" description="Disordered" evidence="1">
    <location>
        <begin position="1"/>
        <end position="97"/>
    </location>
</feature>
<feature type="compositionally biased region" description="Low complexity" evidence="1">
    <location>
        <begin position="36"/>
        <end position="50"/>
    </location>
</feature>